<dbReference type="PANTHER" id="PTHR33885:SF3">
    <property type="entry name" value="PHAGE SHOCK PROTEIN C"/>
    <property type="match status" value="1"/>
</dbReference>
<evidence type="ECO:0000256" key="1">
    <source>
        <dbReference type="ARBA" id="ARBA00004162"/>
    </source>
</evidence>
<keyword evidence="3 6" id="KW-0812">Transmembrane</keyword>
<evidence type="ECO:0000256" key="3">
    <source>
        <dbReference type="ARBA" id="ARBA00022692"/>
    </source>
</evidence>
<evidence type="ECO:0000259" key="7">
    <source>
        <dbReference type="Pfam" id="PF04024"/>
    </source>
</evidence>
<comment type="caution">
    <text evidence="8">The sequence shown here is derived from an EMBL/GenBank/DDBJ whole genome shotgun (WGS) entry which is preliminary data.</text>
</comment>
<name>A0A9D2EKQ0_9FIRM</name>
<evidence type="ECO:0000256" key="4">
    <source>
        <dbReference type="ARBA" id="ARBA00022989"/>
    </source>
</evidence>
<dbReference type="InterPro" id="IPR052027">
    <property type="entry name" value="PspC"/>
</dbReference>
<evidence type="ECO:0000256" key="2">
    <source>
        <dbReference type="ARBA" id="ARBA00022475"/>
    </source>
</evidence>
<sequence length="64" mass="7149">MGRKLYKSETDRKILGVCGGIADYFGIDSTIVRLIVVFITLWGFVPGILIYIIAAFVMPDEPVR</sequence>
<reference evidence="8" key="1">
    <citation type="journal article" date="2021" name="PeerJ">
        <title>Extensive microbial diversity within the chicken gut microbiome revealed by metagenomics and culture.</title>
        <authorList>
            <person name="Gilroy R."/>
            <person name="Ravi A."/>
            <person name="Getino M."/>
            <person name="Pursley I."/>
            <person name="Horton D.L."/>
            <person name="Alikhan N.F."/>
            <person name="Baker D."/>
            <person name="Gharbi K."/>
            <person name="Hall N."/>
            <person name="Watson M."/>
            <person name="Adriaenssens E.M."/>
            <person name="Foster-Nyarko E."/>
            <person name="Jarju S."/>
            <person name="Secka A."/>
            <person name="Antonio M."/>
            <person name="Oren A."/>
            <person name="Chaudhuri R.R."/>
            <person name="La Ragione R."/>
            <person name="Hildebrand F."/>
            <person name="Pallen M.J."/>
        </authorList>
    </citation>
    <scope>NUCLEOTIDE SEQUENCE</scope>
    <source>
        <strain evidence="8">CHK179-28034</strain>
    </source>
</reference>
<dbReference type="AlphaFoldDB" id="A0A9D2EKQ0"/>
<feature type="transmembrane region" description="Helical" evidence="6">
    <location>
        <begin position="34"/>
        <end position="58"/>
    </location>
</feature>
<comment type="subcellular location">
    <subcellularLocation>
        <location evidence="1">Cell membrane</location>
        <topology evidence="1">Single-pass membrane protein</topology>
    </subcellularLocation>
</comment>
<dbReference type="InterPro" id="IPR007168">
    <property type="entry name" value="Phageshock_PspC_N"/>
</dbReference>
<evidence type="ECO:0000256" key="5">
    <source>
        <dbReference type="ARBA" id="ARBA00023136"/>
    </source>
</evidence>
<reference evidence="8" key="2">
    <citation type="submission" date="2021-04" db="EMBL/GenBank/DDBJ databases">
        <authorList>
            <person name="Gilroy R."/>
        </authorList>
    </citation>
    <scope>NUCLEOTIDE SEQUENCE</scope>
    <source>
        <strain evidence="8">CHK179-28034</strain>
    </source>
</reference>
<dbReference type="Pfam" id="PF04024">
    <property type="entry name" value="PspC"/>
    <property type="match status" value="1"/>
</dbReference>
<evidence type="ECO:0000256" key="6">
    <source>
        <dbReference type="SAM" id="Phobius"/>
    </source>
</evidence>
<dbReference type="PANTHER" id="PTHR33885">
    <property type="entry name" value="PHAGE SHOCK PROTEIN C"/>
    <property type="match status" value="1"/>
</dbReference>
<accession>A0A9D2EKQ0</accession>
<dbReference type="Proteomes" id="UP000824049">
    <property type="component" value="Unassembled WGS sequence"/>
</dbReference>
<evidence type="ECO:0000313" key="8">
    <source>
        <dbReference type="EMBL" id="HIZ39121.1"/>
    </source>
</evidence>
<keyword evidence="5 6" id="KW-0472">Membrane</keyword>
<evidence type="ECO:0000313" key="9">
    <source>
        <dbReference type="Proteomes" id="UP000824049"/>
    </source>
</evidence>
<organism evidence="8 9">
    <name type="scientific">Candidatus Anaerobutyricum stercoris</name>
    <dbReference type="NCBI Taxonomy" id="2838457"/>
    <lineage>
        <taxon>Bacteria</taxon>
        <taxon>Bacillati</taxon>
        <taxon>Bacillota</taxon>
        <taxon>Clostridia</taxon>
        <taxon>Lachnospirales</taxon>
        <taxon>Lachnospiraceae</taxon>
        <taxon>Anaerobutyricum</taxon>
    </lineage>
</organism>
<feature type="domain" description="Phage shock protein PspC N-terminal" evidence="7">
    <location>
        <begin position="3"/>
        <end position="61"/>
    </location>
</feature>
<dbReference type="EMBL" id="DXBR01000042">
    <property type="protein sequence ID" value="HIZ39121.1"/>
    <property type="molecule type" value="Genomic_DNA"/>
</dbReference>
<keyword evidence="4 6" id="KW-1133">Transmembrane helix</keyword>
<gene>
    <name evidence="8" type="ORF">H9968_04215</name>
</gene>
<protein>
    <submittedName>
        <fullName evidence="8">PspC domain-containing protein</fullName>
    </submittedName>
</protein>
<proteinExistence type="predicted"/>
<dbReference type="GO" id="GO:0005886">
    <property type="term" value="C:plasma membrane"/>
    <property type="evidence" value="ECO:0007669"/>
    <property type="project" value="UniProtKB-SubCell"/>
</dbReference>
<keyword evidence="2" id="KW-1003">Cell membrane</keyword>